<comment type="caution">
    <text evidence="8">The sequence shown here is derived from an EMBL/GenBank/DDBJ whole genome shotgun (WGS) entry which is preliminary data.</text>
</comment>
<dbReference type="PROSITE" id="PS51257">
    <property type="entry name" value="PROKAR_LIPOPROTEIN"/>
    <property type="match status" value="1"/>
</dbReference>
<dbReference type="Pfam" id="PF14322">
    <property type="entry name" value="SusD-like_3"/>
    <property type="match status" value="1"/>
</dbReference>
<organism evidence="8 9">
    <name type="scientific">Mucilaginibacter myungsuensis</name>
    <dbReference type="NCBI Taxonomy" id="649104"/>
    <lineage>
        <taxon>Bacteria</taxon>
        <taxon>Pseudomonadati</taxon>
        <taxon>Bacteroidota</taxon>
        <taxon>Sphingobacteriia</taxon>
        <taxon>Sphingobacteriales</taxon>
        <taxon>Sphingobacteriaceae</taxon>
        <taxon>Mucilaginibacter</taxon>
    </lineage>
</organism>
<evidence type="ECO:0000256" key="1">
    <source>
        <dbReference type="ARBA" id="ARBA00004442"/>
    </source>
</evidence>
<proteinExistence type="inferred from homology"/>
<dbReference type="AlphaFoldDB" id="A0A929KYN1"/>
<sequence>MKKTFIVKAFTVVMLSGALVSCKKNLDLVPTNDITSETVYATAAGYKQSAAKVYAAFALTGNNGPAGNGDVQGIDEGYSDFLRLFWKTQELSTDEAVIAWGDVGIQDFHNMNWTPGNAFLKGLYYRSEYQITLANEFIRQSADDMLSKRGISGADADNIRKFRAEARFLRAFQYWVLIDAYGNVPFTTEADLIGTIPKQGSRTQVFNYIESELKAIEPLLSAPKANEYGRADQGADWALLARLYLNAQVYTGTARYTDAVTYASKVIGAGYSLFANYPGIMRADNDQNNTENILTINYDGLRTQSFGGTTFLTHAPVGGLMPASDYGIKGGWGGARTTKALVNLFPDANGTADKRAQFYTSGQSLEIKDQTVFTDGYAVTKYKNVTRSGAAGKSLDYADVDFPLFRLAEMYLIYAEATLRGGSGGNTATALGYINQIRTRAYGNASGNIAQSALTLDFILDERGRELYWEGFRRTDLVRYGKFTEATYLWPFKGGVANGRAVESFRNIFPIPLDDLTANPNLKQNTGY</sequence>
<dbReference type="Gene3D" id="1.10.3780.10">
    <property type="entry name" value="SusD-like"/>
    <property type="match status" value="1"/>
</dbReference>
<evidence type="ECO:0000313" key="8">
    <source>
        <dbReference type="EMBL" id="MBE9664104.1"/>
    </source>
</evidence>
<dbReference type="EMBL" id="JADFFL010000009">
    <property type="protein sequence ID" value="MBE9664104.1"/>
    <property type="molecule type" value="Genomic_DNA"/>
</dbReference>
<comment type="similarity">
    <text evidence="2">Belongs to the SusD family.</text>
</comment>
<dbReference type="Gene3D" id="1.25.40.390">
    <property type="match status" value="1"/>
</dbReference>
<keyword evidence="4" id="KW-0472">Membrane</keyword>
<dbReference type="RefSeq" id="WP_194113346.1">
    <property type="nucleotide sequence ID" value="NZ_JADFFL010000009.1"/>
</dbReference>
<evidence type="ECO:0000256" key="4">
    <source>
        <dbReference type="ARBA" id="ARBA00023136"/>
    </source>
</evidence>
<dbReference type="Proteomes" id="UP000622475">
    <property type="component" value="Unassembled WGS sequence"/>
</dbReference>
<accession>A0A929KYN1</accession>
<dbReference type="InterPro" id="IPR011990">
    <property type="entry name" value="TPR-like_helical_dom_sf"/>
</dbReference>
<feature type="domain" description="SusD-like N-terminal" evidence="7">
    <location>
        <begin position="154"/>
        <end position="245"/>
    </location>
</feature>
<evidence type="ECO:0000256" key="2">
    <source>
        <dbReference type="ARBA" id="ARBA00006275"/>
    </source>
</evidence>
<dbReference type="GO" id="GO:0009279">
    <property type="term" value="C:cell outer membrane"/>
    <property type="evidence" value="ECO:0007669"/>
    <property type="project" value="UniProtKB-SubCell"/>
</dbReference>
<evidence type="ECO:0000259" key="6">
    <source>
        <dbReference type="Pfam" id="PF07980"/>
    </source>
</evidence>
<comment type="subcellular location">
    <subcellularLocation>
        <location evidence="1">Cell outer membrane</location>
    </subcellularLocation>
</comment>
<evidence type="ECO:0000256" key="5">
    <source>
        <dbReference type="ARBA" id="ARBA00023237"/>
    </source>
</evidence>
<protein>
    <submittedName>
        <fullName evidence="8">RagB/SusD family nutrient uptake outer membrane protein</fullName>
    </submittedName>
</protein>
<dbReference type="Pfam" id="PF07980">
    <property type="entry name" value="SusD_RagB"/>
    <property type="match status" value="1"/>
</dbReference>
<keyword evidence="9" id="KW-1185">Reference proteome</keyword>
<keyword evidence="5" id="KW-0998">Cell outer membrane</keyword>
<dbReference type="SUPFAM" id="SSF48452">
    <property type="entry name" value="TPR-like"/>
    <property type="match status" value="1"/>
</dbReference>
<dbReference type="Gene3D" id="1.25.40.10">
    <property type="entry name" value="Tetratricopeptide repeat domain"/>
    <property type="match status" value="1"/>
</dbReference>
<gene>
    <name evidence="8" type="ORF">IRJ16_19640</name>
</gene>
<feature type="domain" description="RagB/SusD" evidence="6">
    <location>
        <begin position="370"/>
        <end position="528"/>
    </location>
</feature>
<reference evidence="8" key="1">
    <citation type="submission" date="2020-10" db="EMBL/GenBank/DDBJ databases">
        <title>Mucilaginibacter mali sp. nov., isolated from rhizosphere soil of apple orchard.</title>
        <authorList>
            <person name="Lee J.-S."/>
            <person name="Kim H.S."/>
            <person name="Kim J.-S."/>
        </authorList>
    </citation>
    <scope>NUCLEOTIDE SEQUENCE</scope>
    <source>
        <strain evidence="8">KCTC 22746</strain>
    </source>
</reference>
<evidence type="ECO:0000259" key="7">
    <source>
        <dbReference type="Pfam" id="PF14322"/>
    </source>
</evidence>
<name>A0A929KYN1_9SPHI</name>
<dbReference type="CDD" id="cd08977">
    <property type="entry name" value="SusD"/>
    <property type="match status" value="1"/>
</dbReference>
<evidence type="ECO:0000256" key="3">
    <source>
        <dbReference type="ARBA" id="ARBA00022729"/>
    </source>
</evidence>
<keyword evidence="3" id="KW-0732">Signal</keyword>
<dbReference type="InterPro" id="IPR012944">
    <property type="entry name" value="SusD_RagB_dom"/>
</dbReference>
<evidence type="ECO:0000313" key="9">
    <source>
        <dbReference type="Proteomes" id="UP000622475"/>
    </source>
</evidence>
<dbReference type="InterPro" id="IPR033985">
    <property type="entry name" value="SusD-like_N"/>
</dbReference>